<dbReference type="PROSITE" id="PS50042">
    <property type="entry name" value="CNMP_BINDING_3"/>
    <property type="match status" value="1"/>
</dbReference>
<evidence type="ECO:0000256" key="1">
    <source>
        <dbReference type="SAM" id="MobiDB-lite"/>
    </source>
</evidence>
<name>A0A0H1B9S6_9EURO</name>
<gene>
    <name evidence="3" type="ORF">EMPG_16718</name>
</gene>
<evidence type="ECO:0000259" key="2">
    <source>
        <dbReference type="PROSITE" id="PS50042"/>
    </source>
</evidence>
<dbReference type="OrthoDB" id="417078at2759"/>
<proteinExistence type="predicted"/>
<keyword evidence="4" id="KW-1185">Reference proteome</keyword>
<accession>A0A0H1B9S6</accession>
<evidence type="ECO:0000313" key="4">
    <source>
        <dbReference type="Proteomes" id="UP000053573"/>
    </source>
</evidence>
<dbReference type="InterPro" id="IPR000595">
    <property type="entry name" value="cNMP-bd_dom"/>
</dbReference>
<feature type="domain" description="Cyclic nucleotide-binding" evidence="2">
    <location>
        <begin position="1"/>
        <end position="27"/>
    </location>
</feature>
<feature type="region of interest" description="Disordered" evidence="1">
    <location>
        <begin position="28"/>
        <end position="62"/>
    </location>
</feature>
<organism evidence="3 4">
    <name type="scientific">Blastomyces silverae</name>
    <dbReference type="NCBI Taxonomy" id="2060906"/>
    <lineage>
        <taxon>Eukaryota</taxon>
        <taxon>Fungi</taxon>
        <taxon>Dikarya</taxon>
        <taxon>Ascomycota</taxon>
        <taxon>Pezizomycotina</taxon>
        <taxon>Eurotiomycetes</taxon>
        <taxon>Eurotiomycetidae</taxon>
        <taxon>Onygenales</taxon>
        <taxon>Ajellomycetaceae</taxon>
        <taxon>Blastomyces</taxon>
    </lineage>
</organism>
<sequence>MTDVKVAQLGRDGFKRLLGPVEDIMRRAEYGTTSTTGTTTTAGSATTAAASAQPETKKTAAE</sequence>
<comment type="caution">
    <text evidence="3">The sequence shown here is derived from an EMBL/GenBank/DDBJ whole genome shotgun (WGS) entry which is preliminary data.</text>
</comment>
<dbReference type="AlphaFoldDB" id="A0A0H1B9S6"/>
<dbReference type="Proteomes" id="UP000053573">
    <property type="component" value="Unassembled WGS sequence"/>
</dbReference>
<dbReference type="EMBL" id="LDEV01002743">
    <property type="protein sequence ID" value="KLJ07808.1"/>
    <property type="molecule type" value="Genomic_DNA"/>
</dbReference>
<feature type="compositionally biased region" description="Low complexity" evidence="1">
    <location>
        <begin position="31"/>
        <end position="52"/>
    </location>
</feature>
<dbReference type="STRING" id="2060906.A0A0H1B9S6"/>
<evidence type="ECO:0000313" key="3">
    <source>
        <dbReference type="EMBL" id="KLJ07808.1"/>
    </source>
</evidence>
<reference evidence="4" key="1">
    <citation type="journal article" date="2015" name="PLoS Genet.">
        <title>The dynamic genome and transcriptome of the human fungal pathogen Blastomyces and close relative Emmonsia.</title>
        <authorList>
            <person name="Munoz J.F."/>
            <person name="Gauthier G.M."/>
            <person name="Desjardins C.A."/>
            <person name="Gallo J.E."/>
            <person name="Holder J."/>
            <person name="Sullivan T.D."/>
            <person name="Marty A.J."/>
            <person name="Carmen J.C."/>
            <person name="Chen Z."/>
            <person name="Ding L."/>
            <person name="Gujja S."/>
            <person name="Magrini V."/>
            <person name="Misas E."/>
            <person name="Mitreva M."/>
            <person name="Priest M."/>
            <person name="Saif S."/>
            <person name="Whiston E.A."/>
            <person name="Young S."/>
            <person name="Zeng Q."/>
            <person name="Goldman W.E."/>
            <person name="Mardis E.R."/>
            <person name="Taylor J.W."/>
            <person name="McEwen J.G."/>
            <person name="Clay O.K."/>
            <person name="Klein B.S."/>
            <person name="Cuomo C.A."/>
        </authorList>
    </citation>
    <scope>NUCLEOTIDE SEQUENCE [LARGE SCALE GENOMIC DNA]</scope>
    <source>
        <strain evidence="4">UAMH 139</strain>
    </source>
</reference>
<protein>
    <recommendedName>
        <fullName evidence="2">Cyclic nucleotide-binding domain-containing protein</fullName>
    </recommendedName>
</protein>